<keyword evidence="11" id="KW-0472">Membrane</keyword>
<dbReference type="Proteomes" id="UP000583800">
    <property type="component" value="Unassembled WGS sequence"/>
</dbReference>
<feature type="compositionally biased region" description="Low complexity" evidence="10">
    <location>
        <begin position="284"/>
        <end position="295"/>
    </location>
</feature>
<dbReference type="InterPro" id="IPR006970">
    <property type="entry name" value="PT"/>
</dbReference>
<dbReference type="EC" id="2.7.11.1" evidence="1"/>
<dbReference type="InterPro" id="IPR017441">
    <property type="entry name" value="Protein_kinase_ATP_BS"/>
</dbReference>
<evidence type="ECO:0000256" key="11">
    <source>
        <dbReference type="SAM" id="Phobius"/>
    </source>
</evidence>
<feature type="compositionally biased region" description="Basic and acidic residues" evidence="10">
    <location>
        <begin position="400"/>
        <end position="414"/>
    </location>
</feature>
<dbReference type="PANTHER" id="PTHR43289">
    <property type="entry name" value="MITOGEN-ACTIVATED PROTEIN KINASE KINASE KINASE 20-RELATED"/>
    <property type="match status" value="1"/>
</dbReference>
<name>A0A7X0ETS4_9ACTN</name>
<feature type="transmembrane region" description="Helical" evidence="11">
    <location>
        <begin position="318"/>
        <end position="339"/>
    </location>
</feature>
<protein>
    <recommendedName>
        <fullName evidence="1">non-specific serine/threonine protein kinase</fullName>
        <ecNumber evidence="1">2.7.11.1</ecNumber>
    </recommendedName>
</protein>
<dbReference type="PROSITE" id="PS50011">
    <property type="entry name" value="PROTEIN_KINASE_DOM"/>
    <property type="match status" value="1"/>
</dbReference>
<keyword evidence="11" id="KW-0812">Transmembrane</keyword>
<evidence type="ECO:0000256" key="8">
    <source>
        <dbReference type="ARBA" id="ARBA00022840"/>
    </source>
</evidence>
<feature type="domain" description="Protein kinase" evidence="12">
    <location>
        <begin position="6"/>
        <end position="264"/>
    </location>
</feature>
<evidence type="ECO:0000256" key="7">
    <source>
        <dbReference type="ARBA" id="ARBA00022777"/>
    </source>
</evidence>
<evidence type="ECO:0000256" key="10">
    <source>
        <dbReference type="SAM" id="MobiDB-lite"/>
    </source>
</evidence>
<feature type="compositionally biased region" description="Low complexity" evidence="10">
    <location>
        <begin position="303"/>
        <end position="314"/>
    </location>
</feature>
<keyword evidence="8 9" id="KW-0067">ATP-binding</keyword>
<gene>
    <name evidence="13" type="ORF">FHU36_000476</name>
</gene>
<keyword evidence="14" id="KW-1185">Reference proteome</keyword>
<keyword evidence="7" id="KW-0418">Kinase</keyword>
<dbReference type="GO" id="GO:0004674">
    <property type="term" value="F:protein serine/threonine kinase activity"/>
    <property type="evidence" value="ECO:0007669"/>
    <property type="project" value="UniProtKB-KW"/>
</dbReference>
<feature type="region of interest" description="Disordered" evidence="10">
    <location>
        <begin position="343"/>
        <end position="487"/>
    </location>
</feature>
<dbReference type="PROSITE" id="PS00107">
    <property type="entry name" value="PROTEIN_KINASE_ATP"/>
    <property type="match status" value="1"/>
</dbReference>
<dbReference type="Gene3D" id="1.10.510.10">
    <property type="entry name" value="Transferase(Phosphotransferase) domain 1"/>
    <property type="match status" value="1"/>
</dbReference>
<dbReference type="InterPro" id="IPR011009">
    <property type="entry name" value="Kinase-like_dom_sf"/>
</dbReference>
<dbReference type="Pfam" id="PF00069">
    <property type="entry name" value="Pkinase"/>
    <property type="match status" value="1"/>
</dbReference>
<keyword evidence="3" id="KW-0808">Transferase</keyword>
<sequence>MVGGRYRLLRTIGQGGMGTVWQAHDEVLGRDVAVKEVHPPPDLTGAEREVFSVRTFREARAAGRVAHPGVATVYDVLEEHGHPWIVMQFVRSRTLGEFVREEGPLPPARAAAVGLQLLEALRAAHAAGVLHRDVKPDNVLLTDDGRAVLTDFGIATTEDETPVTRTGILLGTPAFISPERAAGAQASPASDLWSVGVTLYVAVEGHSPFQRPHALATLGAVMHDEPAPLARAGVLGPVLLGLLRKNPAERMTLDEARLRLHAVVSGSAPEPTAPVAVPPIPRQAPSVTATPTATPTEPPKPPAGQHARPPAPRRGAPLAALAAGVIAVGLAAGGLAWWAQRGEDDRPPATVPAVVSSGGPKASTEDSRTPSGTRPTEPAVVPDEPRAGRGTPPSGGTRQPARDRSGEPTREPTREPTGQPTREPTAKPTAKPTGKPTKEPAKEPSSRAPGQVDPAGDGESDGRQAQDDNGTKPKQVAAKGPKSGRKS</sequence>
<keyword evidence="6 9" id="KW-0547">Nucleotide-binding</keyword>
<feature type="compositionally biased region" description="Low complexity" evidence="10">
    <location>
        <begin position="420"/>
        <end position="435"/>
    </location>
</feature>
<evidence type="ECO:0000256" key="5">
    <source>
        <dbReference type="ARBA" id="ARBA00022737"/>
    </source>
</evidence>
<dbReference type="CDD" id="cd14014">
    <property type="entry name" value="STKc_PknB_like"/>
    <property type="match status" value="1"/>
</dbReference>
<dbReference type="PROSITE" id="PS00108">
    <property type="entry name" value="PROTEIN_KINASE_ST"/>
    <property type="match status" value="1"/>
</dbReference>
<evidence type="ECO:0000256" key="9">
    <source>
        <dbReference type="PROSITE-ProRule" id="PRU10141"/>
    </source>
</evidence>
<feature type="compositionally biased region" description="Basic and acidic residues" evidence="10">
    <location>
        <begin position="436"/>
        <end position="445"/>
    </location>
</feature>
<feature type="binding site" evidence="9">
    <location>
        <position position="35"/>
    </location>
    <ligand>
        <name>ATP</name>
        <dbReference type="ChEBI" id="CHEBI:30616"/>
    </ligand>
</feature>
<evidence type="ECO:0000256" key="1">
    <source>
        <dbReference type="ARBA" id="ARBA00012513"/>
    </source>
</evidence>
<keyword evidence="4" id="KW-0732">Signal</keyword>
<evidence type="ECO:0000256" key="4">
    <source>
        <dbReference type="ARBA" id="ARBA00022729"/>
    </source>
</evidence>
<dbReference type="SMART" id="SM00220">
    <property type="entry name" value="S_TKc"/>
    <property type="match status" value="1"/>
</dbReference>
<evidence type="ECO:0000313" key="14">
    <source>
        <dbReference type="Proteomes" id="UP000583800"/>
    </source>
</evidence>
<evidence type="ECO:0000259" key="12">
    <source>
        <dbReference type="PROSITE" id="PS50011"/>
    </source>
</evidence>
<dbReference type="InterPro" id="IPR008271">
    <property type="entry name" value="Ser/Thr_kinase_AS"/>
</dbReference>
<reference evidence="13 14" key="1">
    <citation type="submission" date="2020-08" db="EMBL/GenBank/DDBJ databases">
        <title>Sequencing the genomes of 1000 actinobacteria strains.</title>
        <authorList>
            <person name="Klenk H.-P."/>
        </authorList>
    </citation>
    <scope>NUCLEOTIDE SEQUENCE [LARGE SCALE GENOMIC DNA]</scope>
    <source>
        <strain evidence="13 14">DSM 45913</strain>
    </source>
</reference>
<organism evidence="13 14">
    <name type="scientific">Nonomuraea muscovyensis</name>
    <dbReference type="NCBI Taxonomy" id="1124761"/>
    <lineage>
        <taxon>Bacteria</taxon>
        <taxon>Bacillati</taxon>
        <taxon>Actinomycetota</taxon>
        <taxon>Actinomycetes</taxon>
        <taxon>Streptosporangiales</taxon>
        <taxon>Streptosporangiaceae</taxon>
        <taxon>Nonomuraea</taxon>
    </lineage>
</organism>
<feature type="region of interest" description="Disordered" evidence="10">
    <location>
        <begin position="267"/>
        <end position="314"/>
    </location>
</feature>
<dbReference type="RefSeq" id="WP_246501923.1">
    <property type="nucleotide sequence ID" value="NZ_JACHJB010000001.1"/>
</dbReference>
<comment type="caution">
    <text evidence="13">The sequence shown here is derived from an EMBL/GenBank/DDBJ whole genome shotgun (WGS) entry which is preliminary data.</text>
</comment>
<keyword evidence="5" id="KW-0677">Repeat</keyword>
<evidence type="ECO:0000256" key="2">
    <source>
        <dbReference type="ARBA" id="ARBA00022527"/>
    </source>
</evidence>
<dbReference type="InterPro" id="IPR000719">
    <property type="entry name" value="Prot_kinase_dom"/>
</dbReference>
<dbReference type="AlphaFoldDB" id="A0A7X0ETS4"/>
<evidence type="ECO:0000256" key="3">
    <source>
        <dbReference type="ARBA" id="ARBA00022679"/>
    </source>
</evidence>
<keyword evidence="11" id="KW-1133">Transmembrane helix</keyword>
<evidence type="ECO:0000256" key="6">
    <source>
        <dbReference type="ARBA" id="ARBA00022741"/>
    </source>
</evidence>
<dbReference type="Gene3D" id="3.30.200.20">
    <property type="entry name" value="Phosphorylase Kinase, domain 1"/>
    <property type="match status" value="1"/>
</dbReference>
<dbReference type="GO" id="GO:0005524">
    <property type="term" value="F:ATP binding"/>
    <property type="evidence" value="ECO:0007669"/>
    <property type="project" value="UniProtKB-UniRule"/>
</dbReference>
<dbReference type="Pfam" id="PF04886">
    <property type="entry name" value="PT"/>
    <property type="match status" value="1"/>
</dbReference>
<dbReference type="EMBL" id="JACHJB010000001">
    <property type="protein sequence ID" value="MBB6343967.1"/>
    <property type="molecule type" value="Genomic_DNA"/>
</dbReference>
<keyword evidence="2" id="KW-0723">Serine/threonine-protein kinase</keyword>
<proteinExistence type="predicted"/>
<dbReference type="SUPFAM" id="SSF56112">
    <property type="entry name" value="Protein kinase-like (PK-like)"/>
    <property type="match status" value="1"/>
</dbReference>
<dbReference type="PANTHER" id="PTHR43289:SF6">
    <property type="entry name" value="SERINE_THREONINE-PROTEIN KINASE NEKL-3"/>
    <property type="match status" value="1"/>
</dbReference>
<feature type="compositionally biased region" description="Basic and acidic residues" evidence="10">
    <location>
        <begin position="460"/>
        <end position="471"/>
    </location>
</feature>
<accession>A0A7X0ETS4</accession>
<evidence type="ECO:0000313" key="13">
    <source>
        <dbReference type="EMBL" id="MBB6343967.1"/>
    </source>
</evidence>